<dbReference type="Proteomes" id="UP000092124">
    <property type="component" value="Unassembled WGS sequence"/>
</dbReference>
<keyword evidence="2" id="KW-1185">Reference proteome</keyword>
<evidence type="ECO:0000313" key="2">
    <source>
        <dbReference type="Proteomes" id="UP000092124"/>
    </source>
</evidence>
<gene>
    <name evidence="1" type="ORF">A6R68_13164</name>
</gene>
<organism evidence="1 2">
    <name type="scientific">Neotoma lepida</name>
    <name type="common">Desert woodrat</name>
    <dbReference type="NCBI Taxonomy" id="56216"/>
    <lineage>
        <taxon>Eukaryota</taxon>
        <taxon>Metazoa</taxon>
        <taxon>Chordata</taxon>
        <taxon>Craniata</taxon>
        <taxon>Vertebrata</taxon>
        <taxon>Euteleostomi</taxon>
        <taxon>Mammalia</taxon>
        <taxon>Eutheria</taxon>
        <taxon>Euarchontoglires</taxon>
        <taxon>Glires</taxon>
        <taxon>Rodentia</taxon>
        <taxon>Myomorpha</taxon>
        <taxon>Muroidea</taxon>
        <taxon>Cricetidae</taxon>
        <taxon>Neotominae</taxon>
        <taxon>Neotoma</taxon>
    </lineage>
</organism>
<proteinExistence type="predicted"/>
<dbReference type="EMBL" id="LZPO01055147">
    <property type="protein sequence ID" value="OBS72256.1"/>
    <property type="molecule type" value="Genomic_DNA"/>
</dbReference>
<sequence length="38" mass="4524">MCVYTGETKPEQLAQGERRNTHLLHRTEGRSHYWGRKP</sequence>
<accession>A0A1A6H1K4</accession>
<evidence type="ECO:0000313" key="1">
    <source>
        <dbReference type="EMBL" id="OBS72256.1"/>
    </source>
</evidence>
<dbReference type="AlphaFoldDB" id="A0A1A6H1K4"/>
<comment type="caution">
    <text evidence="1">The sequence shown here is derived from an EMBL/GenBank/DDBJ whole genome shotgun (WGS) entry which is preliminary data.</text>
</comment>
<name>A0A1A6H1K4_NEOLE</name>
<protein>
    <submittedName>
        <fullName evidence="1">Uncharacterized protein</fullName>
    </submittedName>
</protein>
<reference evidence="1 2" key="1">
    <citation type="submission" date="2016-06" db="EMBL/GenBank/DDBJ databases">
        <title>The Draft Genome Sequence and Annotation of the Desert Woodrat Neotoma lepida.</title>
        <authorList>
            <person name="Campbell M."/>
            <person name="Oakeson K.F."/>
            <person name="Yandell M."/>
            <person name="Halpert J.R."/>
            <person name="Dearing D."/>
        </authorList>
    </citation>
    <scope>NUCLEOTIDE SEQUENCE [LARGE SCALE GENOMIC DNA]</scope>
    <source>
        <strain evidence="1">417</strain>
        <tissue evidence="1">Liver</tissue>
    </source>
</reference>